<accession>A0ABR7VS28</accession>
<sequence>MKVVSLEYKRRQKQAEEIVKVPLYDKIFLDENGNLTGNIIKYIDTPKSWLEKGE</sequence>
<evidence type="ECO:0000313" key="2">
    <source>
        <dbReference type="Proteomes" id="UP000621631"/>
    </source>
</evidence>
<dbReference type="EMBL" id="JACWEZ010000006">
    <property type="protein sequence ID" value="MBD1223249.1"/>
    <property type="molecule type" value="Genomic_DNA"/>
</dbReference>
<dbReference type="RefSeq" id="WP_189778332.1">
    <property type="nucleotide sequence ID" value="NZ_JACWEZ010000006.1"/>
</dbReference>
<proteinExistence type="predicted"/>
<evidence type="ECO:0000313" key="1">
    <source>
        <dbReference type="EMBL" id="MBD1223249.1"/>
    </source>
</evidence>
<organism evidence="1 2">
    <name type="scientific">Virgibacillus halodenitrificans</name>
    <name type="common">Bacillus halodenitrificans</name>
    <dbReference type="NCBI Taxonomy" id="1482"/>
    <lineage>
        <taxon>Bacteria</taxon>
        <taxon>Bacillati</taxon>
        <taxon>Bacillota</taxon>
        <taxon>Bacilli</taxon>
        <taxon>Bacillales</taxon>
        <taxon>Bacillaceae</taxon>
        <taxon>Virgibacillus</taxon>
    </lineage>
</organism>
<dbReference type="Proteomes" id="UP000621631">
    <property type="component" value="Unassembled WGS sequence"/>
</dbReference>
<comment type="caution">
    <text evidence="1">The sequence shown here is derived from an EMBL/GenBank/DDBJ whole genome shotgun (WGS) entry which is preliminary data.</text>
</comment>
<keyword evidence="2" id="KW-1185">Reference proteome</keyword>
<gene>
    <name evidence="1" type="ORF">IC602_11645</name>
</gene>
<protein>
    <submittedName>
        <fullName evidence="1">Uncharacterized protein</fullName>
    </submittedName>
</protein>
<name>A0ABR7VS28_VIRHA</name>
<reference evidence="1 2" key="1">
    <citation type="submission" date="2020-09" db="EMBL/GenBank/DDBJ databases">
        <title>Draft Genome Sequences of Oil-Oxidizing Bacteria Halomonas titanicae, Marinobacter lutaoensis, and Virgibacillus halodenitrificans Isolated from Highly Saline Environments.</title>
        <authorList>
            <person name="Grouzdev D.S."/>
            <person name="Sokolova D.S."/>
            <person name="Semenova E.M."/>
            <person name="Borzenkov I.A."/>
            <person name="Bidzhieva S.K."/>
            <person name="Poltaraus A.B."/>
            <person name="Nazina T.N."/>
        </authorList>
    </citation>
    <scope>NUCLEOTIDE SEQUENCE [LARGE SCALE GENOMIC DNA]</scope>
    <source>
        <strain evidence="1 2">VKM B-3472D</strain>
    </source>
</reference>